<organism evidence="2">
    <name type="scientific">Zea mays</name>
    <name type="common">Maize</name>
    <dbReference type="NCBI Taxonomy" id="4577"/>
    <lineage>
        <taxon>Eukaryota</taxon>
        <taxon>Viridiplantae</taxon>
        <taxon>Streptophyta</taxon>
        <taxon>Embryophyta</taxon>
        <taxon>Tracheophyta</taxon>
        <taxon>Spermatophyta</taxon>
        <taxon>Magnoliopsida</taxon>
        <taxon>Liliopsida</taxon>
        <taxon>Poales</taxon>
        <taxon>Poaceae</taxon>
        <taxon>PACMAD clade</taxon>
        <taxon>Panicoideae</taxon>
        <taxon>Andropogonodae</taxon>
        <taxon>Andropogoneae</taxon>
        <taxon>Tripsacinae</taxon>
        <taxon>Zea</taxon>
    </lineage>
</organism>
<reference evidence="2" key="1">
    <citation type="journal article" date="2009" name="PLoS Genet.">
        <title>Sequencing, mapping, and analysis of 27,455 maize full-length cDNAs.</title>
        <authorList>
            <person name="Soderlund C."/>
            <person name="Descour A."/>
            <person name="Kudrna D."/>
            <person name="Bomhoff M."/>
            <person name="Boyd L."/>
            <person name="Currie J."/>
            <person name="Angelova A."/>
            <person name="Collura K."/>
            <person name="Wissotski M."/>
            <person name="Ashley E."/>
            <person name="Morrow D."/>
            <person name="Fernandes J."/>
            <person name="Walbot V."/>
            <person name="Yu Y."/>
        </authorList>
    </citation>
    <scope>NUCLEOTIDE SEQUENCE</scope>
    <source>
        <strain evidence="2">B73</strain>
    </source>
</reference>
<feature type="compositionally biased region" description="Pro residues" evidence="1">
    <location>
        <begin position="78"/>
        <end position="96"/>
    </location>
</feature>
<reference evidence="2" key="2">
    <citation type="submission" date="2012-06" db="EMBL/GenBank/DDBJ databases">
        <authorList>
            <person name="Yu Y."/>
            <person name="Currie J."/>
            <person name="Lomeli R."/>
            <person name="Angelova A."/>
            <person name="Collura K."/>
            <person name="Wissotski M."/>
            <person name="Campos D."/>
            <person name="Kudrna D."/>
            <person name="Golser W."/>
            <person name="Ashely E."/>
            <person name="Descour A."/>
            <person name="Fernandes J."/>
            <person name="Soderlund C."/>
            <person name="Walbot V."/>
        </authorList>
    </citation>
    <scope>NUCLEOTIDE SEQUENCE</scope>
    <source>
        <strain evidence="2">B73</strain>
    </source>
</reference>
<feature type="compositionally biased region" description="Low complexity" evidence="1">
    <location>
        <begin position="41"/>
        <end position="55"/>
    </location>
</feature>
<feature type="region of interest" description="Disordered" evidence="1">
    <location>
        <begin position="1"/>
        <end position="130"/>
    </location>
</feature>
<dbReference type="AlphaFoldDB" id="C4IZG7"/>
<protein>
    <submittedName>
        <fullName evidence="2">Uncharacterized protein</fullName>
    </submittedName>
</protein>
<accession>C4IZG7</accession>
<proteinExistence type="evidence at transcript level"/>
<sequence>MAAGDRAAAGSGGATPPPPAGELSDSLRWKLRWQPQAAQRSASMEPSSPAAMNSPQPSTACPPMPTAWFLRHSRYLVAPPPPAPAPAPAPPPPKPPAGGVLKLPAPAESPCFGVSPPPPPSPSPGCIGAS</sequence>
<evidence type="ECO:0000313" key="2">
    <source>
        <dbReference type="EMBL" id="ACR34317.1"/>
    </source>
</evidence>
<dbReference type="EMBL" id="BT083964">
    <property type="protein sequence ID" value="ACR34317.1"/>
    <property type="molecule type" value="mRNA"/>
</dbReference>
<name>C4IZG7_MAIZE</name>
<evidence type="ECO:0000256" key="1">
    <source>
        <dbReference type="SAM" id="MobiDB-lite"/>
    </source>
</evidence>